<dbReference type="AlphaFoldDB" id="A0A0C1YZP8"/>
<evidence type="ECO:0000313" key="4">
    <source>
        <dbReference type="Proteomes" id="UP000031586"/>
    </source>
</evidence>
<keyword evidence="1" id="KW-1133">Transmembrane helix</keyword>
<dbReference type="PANTHER" id="PTHR43685:SF2">
    <property type="entry name" value="GLYCOSYLTRANSFERASE 2-LIKE DOMAIN-CONTAINING PROTEIN"/>
    <property type="match status" value="1"/>
</dbReference>
<keyword evidence="1" id="KW-0472">Membrane</keyword>
<sequence>MKVSVVIPTHDRVETLKLAIDSVLNQTYRANEVIVVDDTGSQNTKELVESYNDLRIQFITNPNSGASSSRNLGASIANSEFVAFLDDDDVWLSNKLEKQLSLAKKENLDAVFSQLIVNYESIGVEYPTKSRNLSEPLKSICMENYIGATISCVVKKSIFLKVNGFDTSFQAREEYDLWIRIISSRFKIGIVEEPLAISNRSFVRNRISSNLSRYEQGIELLNRKHQKLISDCLNEQEQKLRRSKQFDFLAAQAISIGRRVEAVRYYYDSFLICPRLKTAILAFLGLVSPILLIRIRSRM</sequence>
<dbReference type="InterPro" id="IPR050834">
    <property type="entry name" value="Glycosyltransf_2"/>
</dbReference>
<dbReference type="Pfam" id="PF00535">
    <property type="entry name" value="Glycos_transf_2"/>
    <property type="match status" value="1"/>
</dbReference>
<dbReference type="SUPFAM" id="SSF53448">
    <property type="entry name" value="Nucleotide-diphospho-sugar transferases"/>
    <property type="match status" value="1"/>
</dbReference>
<dbReference type="Proteomes" id="UP000031586">
    <property type="component" value="Unassembled WGS sequence"/>
</dbReference>
<protein>
    <recommendedName>
        <fullName evidence="2">Glycosyltransferase 2-like domain-containing protein</fullName>
    </recommendedName>
</protein>
<dbReference type="RefSeq" id="WP_020195832.1">
    <property type="nucleotide sequence ID" value="NZ_BAOH01000032.1"/>
</dbReference>
<name>A0A0C1YZP8_9VIBR</name>
<dbReference type="PANTHER" id="PTHR43685">
    <property type="entry name" value="GLYCOSYLTRANSFERASE"/>
    <property type="match status" value="1"/>
</dbReference>
<keyword evidence="1" id="KW-0812">Transmembrane</keyword>
<feature type="transmembrane region" description="Helical" evidence="1">
    <location>
        <begin position="278"/>
        <end position="295"/>
    </location>
</feature>
<dbReference type="InterPro" id="IPR029044">
    <property type="entry name" value="Nucleotide-diphossugar_trans"/>
</dbReference>
<comment type="caution">
    <text evidence="3">The sequence shown here is derived from an EMBL/GenBank/DDBJ whole genome shotgun (WGS) entry which is preliminary data.</text>
</comment>
<dbReference type="CDD" id="cd00761">
    <property type="entry name" value="Glyco_tranf_GTA_type"/>
    <property type="match status" value="1"/>
</dbReference>
<organism evidence="3 4">
    <name type="scientific">Vibrio owensii CAIM 1854 = LMG 25443</name>
    <dbReference type="NCBI Taxonomy" id="1229493"/>
    <lineage>
        <taxon>Bacteria</taxon>
        <taxon>Pseudomonadati</taxon>
        <taxon>Pseudomonadota</taxon>
        <taxon>Gammaproteobacteria</taxon>
        <taxon>Vibrionales</taxon>
        <taxon>Vibrionaceae</taxon>
        <taxon>Vibrio</taxon>
    </lineage>
</organism>
<dbReference type="PATRIC" id="fig|1229493.5.peg.4556"/>
<dbReference type="InterPro" id="IPR001173">
    <property type="entry name" value="Glyco_trans_2-like"/>
</dbReference>
<evidence type="ECO:0000256" key="1">
    <source>
        <dbReference type="SAM" id="Phobius"/>
    </source>
</evidence>
<reference evidence="3 4" key="1">
    <citation type="submission" date="2014-07" db="EMBL/GenBank/DDBJ databases">
        <title>Unique and conserved regions in Vibrio harveyi and related species in comparison with the shrimp pathogen Vibrio harveyi CAIM 1792.</title>
        <authorList>
            <person name="Espinoza-Valles I."/>
            <person name="Vora G."/>
            <person name="Leekitcharoenphon P."/>
            <person name="Ussery D."/>
            <person name="Hoj L."/>
            <person name="Gomez-Gil B."/>
        </authorList>
    </citation>
    <scope>NUCLEOTIDE SEQUENCE [LARGE SCALE GENOMIC DNA]</scope>
    <source>
        <strain evidence="4">CAIM 1854 / LMG 25443</strain>
    </source>
</reference>
<evidence type="ECO:0000313" key="3">
    <source>
        <dbReference type="EMBL" id="KIF50395.1"/>
    </source>
</evidence>
<gene>
    <name evidence="3" type="ORF">H735_24935</name>
</gene>
<proteinExistence type="predicted"/>
<dbReference type="EMBL" id="JPRD01000053">
    <property type="protein sequence ID" value="KIF50395.1"/>
    <property type="molecule type" value="Genomic_DNA"/>
</dbReference>
<dbReference type="Gene3D" id="3.90.550.10">
    <property type="entry name" value="Spore Coat Polysaccharide Biosynthesis Protein SpsA, Chain A"/>
    <property type="match status" value="1"/>
</dbReference>
<accession>A0A0C1YZP8</accession>
<feature type="domain" description="Glycosyltransferase 2-like" evidence="2">
    <location>
        <begin position="4"/>
        <end position="130"/>
    </location>
</feature>
<evidence type="ECO:0000259" key="2">
    <source>
        <dbReference type="Pfam" id="PF00535"/>
    </source>
</evidence>